<reference evidence="2 3" key="1">
    <citation type="submission" date="2017-06" db="EMBL/GenBank/DDBJ databases">
        <authorList>
            <person name="Kim H.J."/>
            <person name="Triplett B.A."/>
        </authorList>
    </citation>
    <scope>NUCLEOTIDE SEQUENCE [LARGE SCALE GENOMIC DNA]</scope>
    <source>
        <strain evidence="2 3">CGMCC 4.1858</strain>
    </source>
</reference>
<gene>
    <name evidence="2" type="ORF">SAMN05216252_13042</name>
</gene>
<dbReference type="EMBL" id="FZOF01000030">
    <property type="protein sequence ID" value="SNT48802.1"/>
    <property type="molecule type" value="Genomic_DNA"/>
</dbReference>
<accession>A0A239N2W7</accession>
<protein>
    <submittedName>
        <fullName evidence="2">Uncharacterized protein</fullName>
    </submittedName>
</protein>
<dbReference type="RefSeq" id="WP_220093372.1">
    <property type="nucleotide sequence ID" value="NZ_FZOF01000030.1"/>
</dbReference>
<dbReference type="Proteomes" id="UP000198280">
    <property type="component" value="Unassembled WGS sequence"/>
</dbReference>
<dbReference type="InterPro" id="IPR027417">
    <property type="entry name" value="P-loop_NTPase"/>
</dbReference>
<feature type="region of interest" description="Disordered" evidence="1">
    <location>
        <begin position="1"/>
        <end position="35"/>
    </location>
</feature>
<evidence type="ECO:0000313" key="3">
    <source>
        <dbReference type="Proteomes" id="UP000198280"/>
    </source>
</evidence>
<dbReference type="Gene3D" id="3.40.50.300">
    <property type="entry name" value="P-loop containing nucleotide triphosphate hydrolases"/>
    <property type="match status" value="1"/>
</dbReference>
<dbReference type="AlphaFoldDB" id="A0A239N2W7"/>
<sequence>MPARELELPLFSEDSVKETPADAPAVPESPRPAHMRPVVAAGPARSGASEAHEVWCAVPPDTARRRFRERAEARHPVHTESARFRTEMAEPLGLGSVHRVDATRPVDVGQLALRIAGGPFPAL</sequence>
<keyword evidence="3" id="KW-1185">Reference proteome</keyword>
<name>A0A239N2W7_9ACTN</name>
<evidence type="ECO:0000256" key="1">
    <source>
        <dbReference type="SAM" id="MobiDB-lite"/>
    </source>
</evidence>
<evidence type="ECO:0000313" key="2">
    <source>
        <dbReference type="EMBL" id="SNT48802.1"/>
    </source>
</evidence>
<organism evidence="2 3">
    <name type="scientific">Actinacidiphila glaucinigra</name>
    <dbReference type="NCBI Taxonomy" id="235986"/>
    <lineage>
        <taxon>Bacteria</taxon>
        <taxon>Bacillati</taxon>
        <taxon>Actinomycetota</taxon>
        <taxon>Actinomycetes</taxon>
        <taxon>Kitasatosporales</taxon>
        <taxon>Streptomycetaceae</taxon>
        <taxon>Actinacidiphila</taxon>
    </lineage>
</organism>
<proteinExistence type="predicted"/>